<keyword evidence="2" id="KW-1185">Reference proteome</keyword>
<sequence length="89" mass="10073">MSILPLYRKLAYDLGVKTKEYDAVRYNQSVCPANSRDGVYQIDDRNGNSDRVHTDRLTLYTLAWGAVPKVHTGSAKSTLVRSTQTRQKI</sequence>
<organism evidence="1 2">
    <name type="scientific">Smittium simulii</name>
    <dbReference type="NCBI Taxonomy" id="133385"/>
    <lineage>
        <taxon>Eukaryota</taxon>
        <taxon>Fungi</taxon>
        <taxon>Fungi incertae sedis</taxon>
        <taxon>Zoopagomycota</taxon>
        <taxon>Kickxellomycotina</taxon>
        <taxon>Harpellomycetes</taxon>
        <taxon>Harpellales</taxon>
        <taxon>Legeriomycetaceae</taxon>
        <taxon>Smittium</taxon>
    </lineage>
</organism>
<dbReference type="STRING" id="133385.A0A2T9YSM6"/>
<accession>A0A2T9YSM6</accession>
<name>A0A2T9YSM6_9FUNG</name>
<protein>
    <submittedName>
        <fullName evidence="1">Uncharacterized protein</fullName>
    </submittedName>
</protein>
<reference evidence="1 2" key="1">
    <citation type="journal article" date="2018" name="MBio">
        <title>Comparative Genomics Reveals the Core Gene Toolbox for the Fungus-Insect Symbiosis.</title>
        <authorList>
            <person name="Wang Y."/>
            <person name="Stata M."/>
            <person name="Wang W."/>
            <person name="Stajich J.E."/>
            <person name="White M.M."/>
            <person name="Moncalvo J.M."/>
        </authorList>
    </citation>
    <scope>NUCLEOTIDE SEQUENCE [LARGE SCALE GENOMIC DNA]</scope>
    <source>
        <strain evidence="1 2">SWE-8-4</strain>
    </source>
</reference>
<evidence type="ECO:0000313" key="2">
    <source>
        <dbReference type="Proteomes" id="UP000245383"/>
    </source>
</evidence>
<gene>
    <name evidence="1" type="ORF">BB561_001908</name>
</gene>
<dbReference type="AlphaFoldDB" id="A0A2T9YSM6"/>
<evidence type="ECO:0000313" key="1">
    <source>
        <dbReference type="EMBL" id="PVU95329.1"/>
    </source>
</evidence>
<dbReference type="EMBL" id="MBFR01000059">
    <property type="protein sequence ID" value="PVU95329.1"/>
    <property type="molecule type" value="Genomic_DNA"/>
</dbReference>
<proteinExistence type="predicted"/>
<dbReference type="Proteomes" id="UP000245383">
    <property type="component" value="Unassembled WGS sequence"/>
</dbReference>
<comment type="caution">
    <text evidence="1">The sequence shown here is derived from an EMBL/GenBank/DDBJ whole genome shotgun (WGS) entry which is preliminary data.</text>
</comment>